<accession>A0A2V0RC30</accession>
<feature type="compositionally biased region" description="Basic residues" evidence="1">
    <location>
        <begin position="9"/>
        <end position="20"/>
    </location>
</feature>
<name>A0A2V0RC30_9ZZZZ</name>
<comment type="caution">
    <text evidence="2">The sequence shown here is derived from an EMBL/GenBank/DDBJ whole genome shotgun (WGS) entry which is preliminary data.</text>
</comment>
<reference evidence="2" key="1">
    <citation type="submission" date="2017-04" db="EMBL/GenBank/DDBJ databases">
        <title>Unveiling RNA virosphere associated with marine microorganisms.</title>
        <authorList>
            <person name="Urayama S."/>
            <person name="Takaki Y."/>
            <person name="Nishi S."/>
            <person name="Yoshida Y."/>
            <person name="Deguchi S."/>
            <person name="Takai K."/>
            <person name="Nunoura T."/>
        </authorList>
    </citation>
    <scope>NUCLEOTIDE SEQUENCE</scope>
</reference>
<feature type="region of interest" description="Disordered" evidence="1">
    <location>
        <begin position="1"/>
        <end position="22"/>
    </location>
</feature>
<sequence length="627" mass="70291">MSGRGGGIKVKRKFKTKPKKDHAMPALLQPRSRFDAPDTVNKTAHDSIENMLNTIAQPTLNVENPVPVQPEAQDSVIQRTIPIEINSVKYLNQRDVRIQMLANTLMSGHVGSPWSENPLEVANQIASLASHLKSMYSQDRFAAKARSVQARQALGRRVGRVASATHFSLISDGENDDFADQLSRLRVTDLFRGMMDQMVDRLDPDDVSSQSDDERSLPDMPELTLEPSGRPPMAFLTQPIAFEVNPFKAAESDNESIEHESRPAERALMEALNDSENSSDDNSSQLSILDMIGVDDASEIKNEVHGTLTGPGGLQINVNETHATHADDGFEHVDKSSSDHQHTFTMEGKNIKVRIYSIEELKALIRAEKELRNAEKAYATAITNPLTEHEQLIEILELFVVPGANENLDPNRLRVNDLMRYLTQNARMQDRGSVPEAYNDVIINMSDNDGRKTEVGAFISNFSSAVEEIVEVIKENGLRKIGSLNDKMIDTIIARHQRTKPANSLYTSTLTGEIIRMNKIVQCNYDPIHLHSLFKTPLSDAAKRIYGEWIKRKRSLTTNQLIKITETYYKINPRQVGVGTFLDRDLRAPFDKGPSFSSLNAMAQMMTDVRQENIDVLVQILQRKVKV</sequence>
<proteinExistence type="predicted"/>
<dbReference type="EMBL" id="BDQE01000178">
    <property type="protein sequence ID" value="GBH22923.1"/>
    <property type="molecule type" value="Genomic_RNA"/>
</dbReference>
<protein>
    <submittedName>
        <fullName evidence="2">Uncharacterized protein</fullName>
    </submittedName>
</protein>
<evidence type="ECO:0000256" key="1">
    <source>
        <dbReference type="SAM" id="MobiDB-lite"/>
    </source>
</evidence>
<evidence type="ECO:0000313" key="2">
    <source>
        <dbReference type="EMBL" id="GBH22923.1"/>
    </source>
</evidence>
<organism evidence="2">
    <name type="scientific">viral metagenome</name>
    <dbReference type="NCBI Taxonomy" id="1070528"/>
    <lineage>
        <taxon>unclassified sequences</taxon>
        <taxon>metagenomes</taxon>
        <taxon>organismal metagenomes</taxon>
    </lineage>
</organism>
<feature type="region of interest" description="Disordered" evidence="1">
    <location>
        <begin position="201"/>
        <end position="230"/>
    </location>
</feature>
<dbReference type="AlphaFoldDB" id="A0A2V0RC30"/>